<evidence type="ECO:0000313" key="9">
    <source>
        <dbReference type="Proteomes" id="UP001321473"/>
    </source>
</evidence>
<feature type="compositionally biased region" description="Low complexity" evidence="7">
    <location>
        <begin position="125"/>
        <end position="141"/>
    </location>
</feature>
<dbReference type="GO" id="GO:0005198">
    <property type="term" value="F:structural molecule activity"/>
    <property type="evidence" value="ECO:0007669"/>
    <property type="project" value="InterPro"/>
</dbReference>
<sequence length="485" mass="51076">MLATEELDSVAAPAFPKHGSPESPPLPSRQTPRRPGDLLLDESCEPLLNTSGSEKSSSYSISPSNDREMAVSPLTLDDQEGFAPPCDQVPSEDVDPPGCSRVGDEAPQPSTSTGFRGVGFIAPHSLRSQQSSSLESLCEKSVPSPDTTSSNQCTVPSWPAHVQDTPPMNPDFFSNPRQGPGAALSADLGARARTPVASESSLASISPAADDDFLHCQRATPKEQGGSQKSVTTSTPSEKPLVFDVRSSSYRDEVPAEGTISSSAIDLAPVNAAAKHIPNTGASKAEGIPPIQCSSVSSDKGTAYLGQDSAEEATPVVLGRASPTAAVLETASAAEGELSEAVSSPCMKERNERAAREAEALAELKFNASIERSQMISSWEAKINARKEKNLVSEREMAAAGERPVAKGEEWVRVVEMCDLRPTAPHHKKDVSRFRAVLRSLAASDPPHVPRKPECATQSRSSQVTVDEAAITSAPSAPLKPPAVS</sequence>
<evidence type="ECO:0000256" key="3">
    <source>
        <dbReference type="ARBA" id="ARBA00023136"/>
    </source>
</evidence>
<comment type="similarity">
    <text evidence="2 6">Belongs to the clathrin light chain family.</text>
</comment>
<feature type="region of interest" description="Disordered" evidence="7">
    <location>
        <begin position="1"/>
        <end position="190"/>
    </location>
</feature>
<proteinExistence type="inferred from homology"/>
<protein>
    <recommendedName>
        <fullName evidence="6">Clathrin light chain</fullName>
    </recommendedName>
</protein>
<feature type="compositionally biased region" description="Polar residues" evidence="7">
    <location>
        <begin position="225"/>
        <end position="237"/>
    </location>
</feature>
<feature type="compositionally biased region" description="Polar residues" evidence="7">
    <location>
        <begin position="144"/>
        <end position="155"/>
    </location>
</feature>
<keyword evidence="5 6" id="KW-0968">Cytoplasmic vesicle</keyword>
<feature type="region of interest" description="Disordered" evidence="7">
    <location>
        <begin position="441"/>
        <end position="485"/>
    </location>
</feature>
<dbReference type="GO" id="GO:0006886">
    <property type="term" value="P:intracellular protein transport"/>
    <property type="evidence" value="ECO:0007669"/>
    <property type="project" value="InterPro"/>
</dbReference>
<dbReference type="EMBL" id="JARKHS020029305">
    <property type="protein sequence ID" value="KAK8763444.1"/>
    <property type="molecule type" value="Genomic_DNA"/>
</dbReference>
<feature type="compositionally biased region" description="Low complexity" evidence="7">
    <location>
        <begin position="51"/>
        <end position="64"/>
    </location>
</feature>
<dbReference type="Pfam" id="PF01086">
    <property type="entry name" value="Clathrin_lg_ch"/>
    <property type="match status" value="1"/>
</dbReference>
<evidence type="ECO:0000256" key="5">
    <source>
        <dbReference type="ARBA" id="ARBA00023329"/>
    </source>
</evidence>
<comment type="subcellular location">
    <subcellularLocation>
        <location evidence="1 6">Cytoplasmic vesicle membrane</location>
        <topology evidence="1 6">Peripheral membrane protein</topology>
        <orientation evidence="1 6">Cytoplasmic side</orientation>
    </subcellularLocation>
    <subcellularLocation>
        <location evidence="6">Membrane</location>
        <location evidence="6">Coated pit</location>
        <topology evidence="6">Peripheral membrane protein</topology>
        <orientation evidence="6">Cytoplasmic side</orientation>
    </subcellularLocation>
    <text evidence="6">Cytoplasmic face of coated pits and vesicles.</text>
</comment>
<feature type="compositionally biased region" description="Polar residues" evidence="7">
    <location>
        <begin position="456"/>
        <end position="465"/>
    </location>
</feature>
<dbReference type="AlphaFoldDB" id="A0AAQ4DLV4"/>
<keyword evidence="4 6" id="KW-0168">Coated pit</keyword>
<evidence type="ECO:0000256" key="7">
    <source>
        <dbReference type="SAM" id="MobiDB-lite"/>
    </source>
</evidence>
<reference evidence="8 9" key="1">
    <citation type="journal article" date="2023" name="Arcadia Sci">
        <title>De novo assembly of a long-read Amblyomma americanum tick genome.</title>
        <authorList>
            <person name="Chou S."/>
            <person name="Poskanzer K.E."/>
            <person name="Rollins M."/>
            <person name="Thuy-Boun P.S."/>
        </authorList>
    </citation>
    <scope>NUCLEOTIDE SEQUENCE [LARGE SCALE GENOMIC DNA]</scope>
    <source>
        <strain evidence="8">F_SG_1</strain>
        <tissue evidence="8">Salivary glands</tissue>
    </source>
</reference>
<evidence type="ECO:0000256" key="2">
    <source>
        <dbReference type="ARBA" id="ARBA00005263"/>
    </source>
</evidence>
<dbReference type="InterPro" id="IPR000996">
    <property type="entry name" value="Clathrin_L-chain"/>
</dbReference>
<evidence type="ECO:0000256" key="1">
    <source>
        <dbReference type="ARBA" id="ARBA00004180"/>
    </source>
</evidence>
<feature type="region of interest" description="Disordered" evidence="7">
    <location>
        <begin position="216"/>
        <end position="252"/>
    </location>
</feature>
<keyword evidence="9" id="KW-1185">Reference proteome</keyword>
<dbReference type="GO" id="GO:0016192">
    <property type="term" value="P:vesicle-mediated transport"/>
    <property type="evidence" value="ECO:0007669"/>
    <property type="project" value="InterPro"/>
</dbReference>
<organism evidence="8 9">
    <name type="scientific">Amblyomma americanum</name>
    <name type="common">Lone star tick</name>
    <dbReference type="NCBI Taxonomy" id="6943"/>
    <lineage>
        <taxon>Eukaryota</taxon>
        <taxon>Metazoa</taxon>
        <taxon>Ecdysozoa</taxon>
        <taxon>Arthropoda</taxon>
        <taxon>Chelicerata</taxon>
        <taxon>Arachnida</taxon>
        <taxon>Acari</taxon>
        <taxon>Parasitiformes</taxon>
        <taxon>Ixodida</taxon>
        <taxon>Ixodoidea</taxon>
        <taxon>Ixodidae</taxon>
        <taxon>Amblyomminae</taxon>
        <taxon>Amblyomma</taxon>
    </lineage>
</organism>
<keyword evidence="3 6" id="KW-0472">Membrane</keyword>
<comment type="caution">
    <text evidence="8">The sequence shown here is derived from an EMBL/GenBank/DDBJ whole genome shotgun (WGS) entry which is preliminary data.</text>
</comment>
<dbReference type="Proteomes" id="UP001321473">
    <property type="component" value="Unassembled WGS sequence"/>
</dbReference>
<evidence type="ECO:0000313" key="8">
    <source>
        <dbReference type="EMBL" id="KAK8763444.1"/>
    </source>
</evidence>
<dbReference type="GO" id="GO:0030130">
    <property type="term" value="C:clathrin coat of trans-Golgi network vesicle"/>
    <property type="evidence" value="ECO:0007669"/>
    <property type="project" value="InterPro"/>
</dbReference>
<dbReference type="GO" id="GO:0030132">
    <property type="term" value="C:clathrin coat of coated pit"/>
    <property type="evidence" value="ECO:0007669"/>
    <property type="project" value="InterPro"/>
</dbReference>
<gene>
    <name evidence="8" type="ORF">V5799_033949</name>
</gene>
<accession>A0AAQ4DLV4</accession>
<comment type="function">
    <text evidence="6">Clathrin is the major protein of the polyhedral coat of coated pits and vesicles.</text>
</comment>
<evidence type="ECO:0000256" key="4">
    <source>
        <dbReference type="ARBA" id="ARBA00023176"/>
    </source>
</evidence>
<evidence type="ECO:0000256" key="6">
    <source>
        <dbReference type="RuleBase" id="RU363137"/>
    </source>
</evidence>
<name>A0AAQ4DLV4_AMBAM</name>